<keyword evidence="1" id="KW-0472">Membrane</keyword>
<evidence type="ECO:0000313" key="3">
    <source>
        <dbReference type="Proteomes" id="UP001646157"/>
    </source>
</evidence>
<reference evidence="2 3" key="1">
    <citation type="submission" date="2021-01" db="EMBL/GenBank/DDBJ databases">
        <title>Genomic Encyclopedia of Type Strains, Phase IV (KMG-IV): sequencing the most valuable type-strain genomes for metagenomic binning, comparative biology and taxonomic classification.</title>
        <authorList>
            <person name="Goeker M."/>
        </authorList>
    </citation>
    <scope>NUCLEOTIDE SEQUENCE [LARGE SCALE GENOMIC DNA]</scope>
    <source>
        <strain evidence="2 3">DSM 24834</strain>
    </source>
</reference>
<proteinExistence type="predicted"/>
<dbReference type="Proteomes" id="UP001646157">
    <property type="component" value="Unassembled WGS sequence"/>
</dbReference>
<evidence type="ECO:0000256" key="1">
    <source>
        <dbReference type="SAM" id="Phobius"/>
    </source>
</evidence>
<accession>A0ABS2NJJ6</accession>
<keyword evidence="1" id="KW-1133">Transmembrane helix</keyword>
<organism evidence="2 3">
    <name type="scientific">Rossellomorea pakistanensis</name>
    <dbReference type="NCBI Taxonomy" id="992288"/>
    <lineage>
        <taxon>Bacteria</taxon>
        <taxon>Bacillati</taxon>
        <taxon>Bacillota</taxon>
        <taxon>Bacilli</taxon>
        <taxon>Bacillales</taxon>
        <taxon>Bacillaceae</taxon>
        <taxon>Rossellomorea</taxon>
    </lineage>
</organism>
<evidence type="ECO:0000313" key="2">
    <source>
        <dbReference type="EMBL" id="MBM7588031.1"/>
    </source>
</evidence>
<protein>
    <submittedName>
        <fullName evidence="2">Uncharacterized protein</fullName>
    </submittedName>
</protein>
<feature type="transmembrane region" description="Helical" evidence="1">
    <location>
        <begin position="54"/>
        <end position="74"/>
    </location>
</feature>
<dbReference type="RefSeq" id="WP_205175385.1">
    <property type="nucleotide sequence ID" value="NZ_JAFBDZ010000007.1"/>
</dbReference>
<gene>
    <name evidence="2" type="ORF">JOC86_004606</name>
</gene>
<keyword evidence="1" id="KW-0812">Transmembrane</keyword>
<name>A0ABS2NJJ6_9BACI</name>
<sequence>MKHPDGKIKKLVEEDRVNIPEFQLKKRKMDFFIDYLASPVINPIEDIADHTSTILLIHFTPIIMTFIGVGVYFLV</sequence>
<keyword evidence="3" id="KW-1185">Reference proteome</keyword>
<comment type="caution">
    <text evidence="2">The sequence shown here is derived from an EMBL/GenBank/DDBJ whole genome shotgun (WGS) entry which is preliminary data.</text>
</comment>
<dbReference type="EMBL" id="JAFBDZ010000007">
    <property type="protein sequence ID" value="MBM7588031.1"/>
    <property type="molecule type" value="Genomic_DNA"/>
</dbReference>